<dbReference type="Proteomes" id="UP001160148">
    <property type="component" value="Unassembled WGS sequence"/>
</dbReference>
<accession>A0AAV0X8X1</accession>
<dbReference type="InterPro" id="IPR018247">
    <property type="entry name" value="EF_Hand_1_Ca_BS"/>
</dbReference>
<dbReference type="PANTHER" id="PTHR46880:SF5">
    <property type="entry name" value="DUF4371 DOMAIN-CONTAINING PROTEIN"/>
    <property type="match status" value="1"/>
</dbReference>
<feature type="domain" description="HAT C-terminal dimerisation" evidence="1">
    <location>
        <begin position="135"/>
        <end position="204"/>
    </location>
</feature>
<dbReference type="SUPFAM" id="SSF53098">
    <property type="entry name" value="Ribonuclease H-like"/>
    <property type="match status" value="1"/>
</dbReference>
<protein>
    <recommendedName>
        <fullName evidence="1">HAT C-terminal dimerisation domain-containing protein</fullName>
    </recommendedName>
</protein>
<evidence type="ECO:0000313" key="2">
    <source>
        <dbReference type="EMBL" id="CAI6364546.1"/>
    </source>
</evidence>
<dbReference type="PROSITE" id="PS00018">
    <property type="entry name" value="EF_HAND_1"/>
    <property type="match status" value="1"/>
</dbReference>
<dbReference type="InterPro" id="IPR008906">
    <property type="entry name" value="HATC_C_dom"/>
</dbReference>
<evidence type="ECO:0000313" key="3">
    <source>
        <dbReference type="Proteomes" id="UP001160148"/>
    </source>
</evidence>
<dbReference type="PANTHER" id="PTHR46880">
    <property type="entry name" value="RAS-ASSOCIATING DOMAIN-CONTAINING PROTEIN"/>
    <property type="match status" value="1"/>
</dbReference>
<organism evidence="2 3">
    <name type="scientific">Macrosiphum euphorbiae</name>
    <name type="common">potato aphid</name>
    <dbReference type="NCBI Taxonomy" id="13131"/>
    <lineage>
        <taxon>Eukaryota</taxon>
        <taxon>Metazoa</taxon>
        <taxon>Ecdysozoa</taxon>
        <taxon>Arthropoda</taxon>
        <taxon>Hexapoda</taxon>
        <taxon>Insecta</taxon>
        <taxon>Pterygota</taxon>
        <taxon>Neoptera</taxon>
        <taxon>Paraneoptera</taxon>
        <taxon>Hemiptera</taxon>
        <taxon>Sternorrhyncha</taxon>
        <taxon>Aphidomorpha</taxon>
        <taxon>Aphidoidea</taxon>
        <taxon>Aphididae</taxon>
        <taxon>Macrosiphini</taxon>
        <taxon>Macrosiphum</taxon>
    </lineage>
</organism>
<sequence>MKLIVVPTYTYNPAKSLDFTSHLNPKPYLGYGFENQINEHKKLKKISEGEERELRDRCIAFVTYIIKQFQQRLPDNISMLEKIEILSPSNTLKQIKDNISPICEFFGFQYKEIEKIDLQWPNINLLNWKNTNSAVEFWSEVYSFQDSASNNPFKELANLAFTVLCIPWSNAACERVFSQMNLIKTKLRNKMKSPMLISLLHIRSGLKRNKKCCHNFVLPDTVIKKIGTNDVYNVETELNDNDDDNIISFADFQI</sequence>
<evidence type="ECO:0000259" key="1">
    <source>
        <dbReference type="Pfam" id="PF05699"/>
    </source>
</evidence>
<comment type="caution">
    <text evidence="2">The sequence shown here is derived from an EMBL/GenBank/DDBJ whole genome shotgun (WGS) entry which is preliminary data.</text>
</comment>
<gene>
    <name evidence="2" type="ORF">MEUPH1_LOCUS19355</name>
</gene>
<dbReference type="AlphaFoldDB" id="A0AAV0X8X1"/>
<proteinExistence type="predicted"/>
<name>A0AAV0X8X1_9HEMI</name>
<dbReference type="InterPro" id="IPR012337">
    <property type="entry name" value="RNaseH-like_sf"/>
</dbReference>
<dbReference type="GO" id="GO:0046983">
    <property type="term" value="F:protein dimerization activity"/>
    <property type="evidence" value="ECO:0007669"/>
    <property type="project" value="InterPro"/>
</dbReference>
<dbReference type="Pfam" id="PF05699">
    <property type="entry name" value="Dimer_Tnp_hAT"/>
    <property type="match status" value="1"/>
</dbReference>
<keyword evidence="3" id="KW-1185">Reference proteome</keyword>
<reference evidence="2 3" key="1">
    <citation type="submission" date="2023-01" db="EMBL/GenBank/DDBJ databases">
        <authorList>
            <person name="Whitehead M."/>
        </authorList>
    </citation>
    <scope>NUCLEOTIDE SEQUENCE [LARGE SCALE GENOMIC DNA]</scope>
</reference>
<dbReference type="EMBL" id="CARXXK010000004">
    <property type="protein sequence ID" value="CAI6364546.1"/>
    <property type="molecule type" value="Genomic_DNA"/>
</dbReference>